<name>A0AAW0LPG5_QUESU</name>
<sequence length="90" mass="10650">MHKMTRQLFNKMPERNVISTKDHAFEDSQALSPVLQMGRDFTMETWKEAQKEKEGWTAQIKPSHYTTINVDSKSQPNIREGIMEVMFRYN</sequence>
<comment type="caution">
    <text evidence="1">The sequence shown here is derived from an EMBL/GenBank/DDBJ whole genome shotgun (WGS) entry which is preliminary data.</text>
</comment>
<gene>
    <name evidence="1" type="ORF">CFP56_036383</name>
</gene>
<proteinExistence type="predicted"/>
<reference evidence="1 2" key="1">
    <citation type="journal article" date="2018" name="Sci. Data">
        <title>The draft genome sequence of cork oak.</title>
        <authorList>
            <person name="Ramos A.M."/>
            <person name="Usie A."/>
            <person name="Barbosa P."/>
            <person name="Barros P.M."/>
            <person name="Capote T."/>
            <person name="Chaves I."/>
            <person name="Simoes F."/>
            <person name="Abreu I."/>
            <person name="Carrasquinho I."/>
            <person name="Faro C."/>
            <person name="Guimaraes J.B."/>
            <person name="Mendonca D."/>
            <person name="Nobrega F."/>
            <person name="Rodrigues L."/>
            <person name="Saibo N.J.M."/>
            <person name="Varela M.C."/>
            <person name="Egas C."/>
            <person name="Matos J."/>
            <person name="Miguel C.M."/>
            <person name="Oliveira M.M."/>
            <person name="Ricardo C.P."/>
            <person name="Goncalves S."/>
        </authorList>
    </citation>
    <scope>NUCLEOTIDE SEQUENCE [LARGE SCALE GENOMIC DNA]</scope>
    <source>
        <strain evidence="2">cv. HL8</strain>
    </source>
</reference>
<protein>
    <submittedName>
        <fullName evidence="1">Uncharacterized protein</fullName>
    </submittedName>
</protein>
<evidence type="ECO:0000313" key="2">
    <source>
        <dbReference type="Proteomes" id="UP000237347"/>
    </source>
</evidence>
<evidence type="ECO:0000313" key="1">
    <source>
        <dbReference type="EMBL" id="KAK7853275.1"/>
    </source>
</evidence>
<accession>A0AAW0LPG5</accession>
<organism evidence="1 2">
    <name type="scientific">Quercus suber</name>
    <name type="common">Cork oak</name>
    <dbReference type="NCBI Taxonomy" id="58331"/>
    <lineage>
        <taxon>Eukaryota</taxon>
        <taxon>Viridiplantae</taxon>
        <taxon>Streptophyta</taxon>
        <taxon>Embryophyta</taxon>
        <taxon>Tracheophyta</taxon>
        <taxon>Spermatophyta</taxon>
        <taxon>Magnoliopsida</taxon>
        <taxon>eudicotyledons</taxon>
        <taxon>Gunneridae</taxon>
        <taxon>Pentapetalae</taxon>
        <taxon>rosids</taxon>
        <taxon>fabids</taxon>
        <taxon>Fagales</taxon>
        <taxon>Fagaceae</taxon>
        <taxon>Quercus</taxon>
    </lineage>
</organism>
<dbReference type="EMBL" id="PKMF04000067">
    <property type="protein sequence ID" value="KAK7853275.1"/>
    <property type="molecule type" value="Genomic_DNA"/>
</dbReference>
<dbReference type="Proteomes" id="UP000237347">
    <property type="component" value="Unassembled WGS sequence"/>
</dbReference>
<dbReference type="AlphaFoldDB" id="A0AAW0LPG5"/>
<keyword evidence="2" id="KW-1185">Reference proteome</keyword>